<dbReference type="STRING" id="1121001.SAMN02745857_01115"/>
<dbReference type="AlphaFoldDB" id="A0A1W1XB71"/>
<dbReference type="InterPro" id="IPR001638">
    <property type="entry name" value="Solute-binding_3/MltF_N"/>
</dbReference>
<dbReference type="PANTHER" id="PTHR35936">
    <property type="entry name" value="MEMBRANE-BOUND LYTIC MUREIN TRANSGLYCOSYLASE F"/>
    <property type="match status" value="1"/>
</dbReference>
<feature type="signal peptide" evidence="2">
    <location>
        <begin position="1"/>
        <end position="24"/>
    </location>
</feature>
<evidence type="ECO:0000313" key="4">
    <source>
        <dbReference type="EMBL" id="SMC21093.1"/>
    </source>
</evidence>
<keyword evidence="1 2" id="KW-0732">Signal</keyword>
<evidence type="ECO:0000256" key="1">
    <source>
        <dbReference type="ARBA" id="ARBA00022729"/>
    </source>
</evidence>
<dbReference type="Proteomes" id="UP000192761">
    <property type="component" value="Unassembled WGS sequence"/>
</dbReference>
<feature type="chain" id="PRO_5012800093" evidence="2">
    <location>
        <begin position="25"/>
        <end position="258"/>
    </location>
</feature>
<dbReference type="PANTHER" id="PTHR35936:SF25">
    <property type="entry name" value="ABC TRANSPORTER SUBSTRATE-BINDING PROTEIN"/>
    <property type="match status" value="1"/>
</dbReference>
<name>A0A1W1XB71_9NEIS</name>
<dbReference type="Gene3D" id="3.40.190.10">
    <property type="entry name" value="Periplasmic binding protein-like II"/>
    <property type="match status" value="2"/>
</dbReference>
<dbReference type="Pfam" id="PF00497">
    <property type="entry name" value="SBP_bac_3"/>
    <property type="match status" value="1"/>
</dbReference>
<keyword evidence="5" id="KW-1185">Reference proteome</keyword>
<gene>
    <name evidence="4" type="ORF">SAMN02745857_01115</name>
</gene>
<proteinExistence type="predicted"/>
<evidence type="ECO:0000313" key="5">
    <source>
        <dbReference type="Proteomes" id="UP000192761"/>
    </source>
</evidence>
<evidence type="ECO:0000256" key="2">
    <source>
        <dbReference type="SAM" id="SignalP"/>
    </source>
</evidence>
<dbReference type="SMART" id="SM00062">
    <property type="entry name" value="PBPb"/>
    <property type="match status" value="1"/>
</dbReference>
<evidence type="ECO:0000259" key="3">
    <source>
        <dbReference type="SMART" id="SM00062"/>
    </source>
</evidence>
<reference evidence="4 5" key="1">
    <citation type="submission" date="2017-04" db="EMBL/GenBank/DDBJ databases">
        <authorList>
            <person name="Afonso C.L."/>
            <person name="Miller P.J."/>
            <person name="Scott M.A."/>
            <person name="Spackman E."/>
            <person name="Goraichik I."/>
            <person name="Dimitrov K.M."/>
            <person name="Suarez D.L."/>
            <person name="Swayne D.E."/>
        </authorList>
    </citation>
    <scope>NUCLEOTIDE SEQUENCE [LARGE SCALE GENOMIC DNA]</scope>
    <source>
        <strain evidence="4 5">DSM 23236</strain>
    </source>
</reference>
<dbReference type="RefSeq" id="WP_176216797.1">
    <property type="nucleotide sequence ID" value="NZ_FWXD01000005.1"/>
</dbReference>
<dbReference type="SUPFAM" id="SSF53850">
    <property type="entry name" value="Periplasmic binding protein-like II"/>
    <property type="match status" value="1"/>
</dbReference>
<organism evidence="4 5">
    <name type="scientific">Andreprevotia lacus DSM 23236</name>
    <dbReference type="NCBI Taxonomy" id="1121001"/>
    <lineage>
        <taxon>Bacteria</taxon>
        <taxon>Pseudomonadati</taxon>
        <taxon>Pseudomonadota</taxon>
        <taxon>Betaproteobacteria</taxon>
        <taxon>Neisseriales</taxon>
        <taxon>Chitinibacteraceae</taxon>
        <taxon>Andreprevotia</taxon>
    </lineage>
</organism>
<protein>
    <submittedName>
        <fullName evidence="4">Polar amino acid transport system substrate-binding protein</fullName>
    </submittedName>
</protein>
<sequence length="258" mass="28796">MNGRLVGWMMLLMAALLPPVTARAELRVTAVAEPWQPYMGPDLPQQGFLVELTQEALARSGYKLDVKFVPWARALLLVKTGEATALLGAYHTSEREEFLAFSDPVTSVQDVLFARKDSAISYRSLEDLEKYKICVVRGAAHGKEFDEARMLHKEQVSNREMCIKMLMAARVDLIVGPEDVTTYILRTSYPDYYPQITALQPPVQTNALYVGFSRNVPDYPLLVAAFNDGLRKLRDDGTLARLAKKHGIALAGRRGPVN</sequence>
<feature type="domain" description="Solute-binding protein family 3/N-terminal" evidence="3">
    <location>
        <begin position="25"/>
        <end position="249"/>
    </location>
</feature>
<accession>A0A1W1XB71</accession>
<dbReference type="EMBL" id="FWXD01000005">
    <property type="protein sequence ID" value="SMC21093.1"/>
    <property type="molecule type" value="Genomic_DNA"/>
</dbReference>